<evidence type="ECO:0000256" key="2">
    <source>
        <dbReference type="SAM" id="Phobius"/>
    </source>
</evidence>
<dbReference type="Gene3D" id="3.40.190.10">
    <property type="entry name" value="Periplasmic binding protein-like II"/>
    <property type="match status" value="1"/>
</dbReference>
<reference evidence="3 4" key="1">
    <citation type="submission" date="2014-03" db="EMBL/GenBank/DDBJ databases">
        <title>Genomics of Bifidobacteria.</title>
        <authorList>
            <person name="Ventura M."/>
            <person name="Milani C."/>
            <person name="Lugli G.A."/>
        </authorList>
    </citation>
    <scope>NUCLEOTIDE SEQUENCE [LARGE SCALE GENOMIC DNA]</scope>
    <source>
        <strain evidence="3 4">LMG 21395</strain>
    </source>
</reference>
<dbReference type="EMBL" id="JGZT01000007">
    <property type="protein sequence ID" value="KFJ02003.1"/>
    <property type="molecule type" value="Genomic_DNA"/>
</dbReference>
<sequence length="309" mass="33546">MTSDQSSDQLPETAQGTPREPDKTRSAARATSAESNQTRRQTPAQTPAPTLTQDTTAPRRSDLPLDDRERAIVSQLSRHNPYHGMSRIATLRALPRNRKWTYFRQALLARVLAVIAAVVVAVMLAVHLLTPVASPRLYVAVIDGALDTQDGTSLQTATARALNLPEGRDGGVRIDTYFNLDTDGLDKLQTMLSSGDIDVIIANSKDFKQLAGYGYCVPLGSALDGTQQHQLAASYVSLNGFSDAHDDDMDYNGSGKGSKQPFGLKLSGFANWTTWQSASADALVGFAQDSRNKTTAQQFIDYLRDAKDV</sequence>
<feature type="compositionally biased region" description="Low complexity" evidence="1">
    <location>
        <begin position="27"/>
        <end position="56"/>
    </location>
</feature>
<name>A0A087E2K2_9BIFI</name>
<dbReference type="RefSeq" id="WP_029576147.1">
    <property type="nucleotide sequence ID" value="NZ_JGZT01000007.1"/>
</dbReference>
<gene>
    <name evidence="3" type="ORF">THER5_0176</name>
</gene>
<feature type="region of interest" description="Disordered" evidence="1">
    <location>
        <begin position="1"/>
        <end position="66"/>
    </location>
</feature>
<keyword evidence="2" id="KW-1133">Transmembrane helix</keyword>
<feature type="compositionally biased region" description="Polar residues" evidence="1">
    <location>
        <begin position="1"/>
        <end position="16"/>
    </location>
</feature>
<proteinExistence type="predicted"/>
<dbReference type="OrthoDB" id="3239175at2"/>
<feature type="compositionally biased region" description="Basic and acidic residues" evidence="1">
    <location>
        <begin position="57"/>
        <end position="66"/>
    </location>
</feature>
<dbReference type="AlphaFoldDB" id="A0A087E2K2"/>
<feature type="transmembrane region" description="Helical" evidence="2">
    <location>
        <begin position="107"/>
        <end position="129"/>
    </location>
</feature>
<keyword evidence="2" id="KW-0812">Transmembrane</keyword>
<evidence type="ECO:0000313" key="3">
    <source>
        <dbReference type="EMBL" id="KFJ02003.1"/>
    </source>
</evidence>
<accession>A0A087E2K2</accession>
<keyword evidence="2" id="KW-0472">Membrane</keyword>
<protein>
    <submittedName>
        <fullName evidence="3">Uncharacterized protein</fullName>
    </submittedName>
</protein>
<organism evidence="3 4">
    <name type="scientific">Bifidobacterium thermacidophilum subsp. thermacidophilum</name>
    <dbReference type="NCBI Taxonomy" id="79262"/>
    <lineage>
        <taxon>Bacteria</taxon>
        <taxon>Bacillati</taxon>
        <taxon>Actinomycetota</taxon>
        <taxon>Actinomycetes</taxon>
        <taxon>Bifidobacteriales</taxon>
        <taxon>Bifidobacteriaceae</taxon>
        <taxon>Bifidobacterium</taxon>
    </lineage>
</organism>
<evidence type="ECO:0000313" key="4">
    <source>
        <dbReference type="Proteomes" id="UP000029003"/>
    </source>
</evidence>
<evidence type="ECO:0000256" key="1">
    <source>
        <dbReference type="SAM" id="MobiDB-lite"/>
    </source>
</evidence>
<comment type="caution">
    <text evidence="3">The sequence shown here is derived from an EMBL/GenBank/DDBJ whole genome shotgun (WGS) entry which is preliminary data.</text>
</comment>
<dbReference type="Proteomes" id="UP000029003">
    <property type="component" value="Unassembled WGS sequence"/>
</dbReference>